<dbReference type="PANTHER" id="PTHR43742">
    <property type="entry name" value="TRIMETHYLAMINE-N-OXIDE REDUCTASE"/>
    <property type="match status" value="1"/>
</dbReference>
<comment type="caution">
    <text evidence="6">The sequence shown here is derived from an EMBL/GenBank/DDBJ whole genome shotgun (WGS) entry which is preliminary data.</text>
</comment>
<dbReference type="AlphaFoldDB" id="X1FWQ2"/>
<dbReference type="GO" id="GO:0030151">
    <property type="term" value="F:molybdenum ion binding"/>
    <property type="evidence" value="ECO:0007669"/>
    <property type="project" value="TreeGrafter"/>
</dbReference>
<protein>
    <recommendedName>
        <fullName evidence="7">Molybdopterin oxidoreductase domain-containing protein</fullName>
    </recommendedName>
</protein>
<evidence type="ECO:0000256" key="2">
    <source>
        <dbReference type="ARBA" id="ARBA00022505"/>
    </source>
</evidence>
<evidence type="ECO:0000313" key="6">
    <source>
        <dbReference type="EMBL" id="GAH33774.1"/>
    </source>
</evidence>
<feature type="domain" description="Molybdopterin oxidoreductase" evidence="4">
    <location>
        <begin position="73"/>
        <end position="270"/>
    </location>
</feature>
<dbReference type="Gene3D" id="3.40.228.10">
    <property type="entry name" value="Dimethylsulfoxide Reductase, domain 2"/>
    <property type="match status" value="1"/>
</dbReference>
<evidence type="ECO:0008006" key="7">
    <source>
        <dbReference type="Google" id="ProtNLM"/>
    </source>
</evidence>
<name>X1FWQ2_9ZZZZ</name>
<dbReference type="PANTHER" id="PTHR43742:SF10">
    <property type="entry name" value="TRIMETHYLAMINE-N-OXIDE REDUCTASE 2"/>
    <property type="match status" value="1"/>
</dbReference>
<dbReference type="InterPro" id="IPR049032">
    <property type="entry name" value="AhtL-like_N"/>
</dbReference>
<evidence type="ECO:0000259" key="4">
    <source>
        <dbReference type="Pfam" id="PF00384"/>
    </source>
</evidence>
<comment type="cofactor">
    <cofactor evidence="1">
        <name>Mo-bis(molybdopterin guanine dinucleotide)</name>
        <dbReference type="ChEBI" id="CHEBI:60539"/>
    </cofactor>
</comment>
<dbReference type="GO" id="GO:0016491">
    <property type="term" value="F:oxidoreductase activity"/>
    <property type="evidence" value="ECO:0007669"/>
    <property type="project" value="UniProtKB-KW"/>
</dbReference>
<dbReference type="GO" id="GO:0009061">
    <property type="term" value="P:anaerobic respiration"/>
    <property type="evidence" value="ECO:0007669"/>
    <property type="project" value="TreeGrafter"/>
</dbReference>
<organism evidence="6">
    <name type="scientific">marine sediment metagenome</name>
    <dbReference type="NCBI Taxonomy" id="412755"/>
    <lineage>
        <taxon>unclassified sequences</taxon>
        <taxon>metagenomes</taxon>
        <taxon>ecological metagenomes</taxon>
    </lineage>
</organism>
<keyword evidence="3" id="KW-0560">Oxidoreductase</keyword>
<reference evidence="6" key="1">
    <citation type="journal article" date="2014" name="Front. Microbiol.">
        <title>High frequency of phylogenetically diverse reductive dehalogenase-homologous genes in deep subseafloor sedimentary metagenomes.</title>
        <authorList>
            <person name="Kawai M."/>
            <person name="Futagami T."/>
            <person name="Toyoda A."/>
            <person name="Takaki Y."/>
            <person name="Nishi S."/>
            <person name="Hori S."/>
            <person name="Arai W."/>
            <person name="Tsubouchi T."/>
            <person name="Morono Y."/>
            <person name="Uchiyama I."/>
            <person name="Ito T."/>
            <person name="Fujiyama A."/>
            <person name="Inagaki F."/>
            <person name="Takami H."/>
        </authorList>
    </citation>
    <scope>NUCLEOTIDE SEQUENCE</scope>
    <source>
        <strain evidence="6">Expedition CK06-06</strain>
    </source>
</reference>
<dbReference type="EMBL" id="BARU01006566">
    <property type="protein sequence ID" value="GAH33774.1"/>
    <property type="molecule type" value="Genomic_DNA"/>
</dbReference>
<dbReference type="InterPro" id="IPR050612">
    <property type="entry name" value="Prok_Mopterin_Oxidored"/>
</dbReference>
<evidence type="ECO:0000259" key="5">
    <source>
        <dbReference type="Pfam" id="PF21423"/>
    </source>
</evidence>
<dbReference type="Gene3D" id="3.40.50.740">
    <property type="match status" value="1"/>
</dbReference>
<sequence>MSEQIFTNCTVGGPIFVHVRDGKIVRIRPLIYDETDAPSWTIKARGKQFTPPRKATLAPFGVAERMHVYSENRIKYPMKRVDFDPNGERHPENRGKSGYERISWDEALDIVASEIKRIQKTYGKEAITGTRSSHHNWGIIGYHFSVFFRFFHLLGFTLIDNNPDSWEGWYWGAAHAYGFYWRLGLPEQYDLLEDCLKNTDLIVHWSSDPDTIRAIYGGQESAIWRLWIKELGIKNIFIDPYNNYTSCIHADKWIAPRPGTDAAMAEAIAYVWL</sequence>
<keyword evidence="2" id="KW-0500">Molybdenum</keyword>
<dbReference type="Gene3D" id="2.20.25.340">
    <property type="match status" value="1"/>
</dbReference>
<dbReference type="SUPFAM" id="SSF53706">
    <property type="entry name" value="Formate dehydrogenase/DMSO reductase, domains 1-3"/>
    <property type="match status" value="1"/>
</dbReference>
<dbReference type="GO" id="GO:0030288">
    <property type="term" value="C:outer membrane-bounded periplasmic space"/>
    <property type="evidence" value="ECO:0007669"/>
    <property type="project" value="TreeGrafter"/>
</dbReference>
<gene>
    <name evidence="6" type="ORF">S03H2_12918</name>
</gene>
<proteinExistence type="predicted"/>
<evidence type="ECO:0000256" key="1">
    <source>
        <dbReference type="ARBA" id="ARBA00001942"/>
    </source>
</evidence>
<dbReference type="Pfam" id="PF00384">
    <property type="entry name" value="Molybdopterin"/>
    <property type="match status" value="1"/>
</dbReference>
<accession>X1FWQ2</accession>
<dbReference type="GO" id="GO:0009055">
    <property type="term" value="F:electron transfer activity"/>
    <property type="evidence" value="ECO:0007669"/>
    <property type="project" value="TreeGrafter"/>
</dbReference>
<dbReference type="Pfam" id="PF21423">
    <property type="entry name" value="AhtL-like_1st"/>
    <property type="match status" value="1"/>
</dbReference>
<feature type="domain" description="Pyrogallol hydroxytransferase large subunit-like N-terminal" evidence="5">
    <location>
        <begin position="13"/>
        <end position="65"/>
    </location>
</feature>
<dbReference type="InterPro" id="IPR006656">
    <property type="entry name" value="Mopterin_OxRdtase"/>
</dbReference>
<evidence type="ECO:0000256" key="3">
    <source>
        <dbReference type="ARBA" id="ARBA00023002"/>
    </source>
</evidence>
<feature type="non-terminal residue" evidence="6">
    <location>
        <position position="273"/>
    </location>
</feature>